<dbReference type="EMBL" id="GBXM01083883">
    <property type="protein sequence ID" value="JAH24694.1"/>
    <property type="molecule type" value="Transcribed_RNA"/>
</dbReference>
<proteinExistence type="predicted"/>
<reference evidence="1" key="1">
    <citation type="submission" date="2014-11" db="EMBL/GenBank/DDBJ databases">
        <authorList>
            <person name="Amaro Gonzalez C."/>
        </authorList>
    </citation>
    <scope>NUCLEOTIDE SEQUENCE</scope>
</reference>
<dbReference type="AlphaFoldDB" id="A0A0E9R6E2"/>
<organism evidence="1">
    <name type="scientific">Anguilla anguilla</name>
    <name type="common">European freshwater eel</name>
    <name type="synonym">Muraena anguilla</name>
    <dbReference type="NCBI Taxonomy" id="7936"/>
    <lineage>
        <taxon>Eukaryota</taxon>
        <taxon>Metazoa</taxon>
        <taxon>Chordata</taxon>
        <taxon>Craniata</taxon>
        <taxon>Vertebrata</taxon>
        <taxon>Euteleostomi</taxon>
        <taxon>Actinopterygii</taxon>
        <taxon>Neopterygii</taxon>
        <taxon>Teleostei</taxon>
        <taxon>Anguilliformes</taxon>
        <taxon>Anguillidae</taxon>
        <taxon>Anguilla</taxon>
    </lineage>
</organism>
<accession>A0A0E9R6E2</accession>
<evidence type="ECO:0000313" key="1">
    <source>
        <dbReference type="EMBL" id="JAH24694.1"/>
    </source>
</evidence>
<sequence length="26" mass="2669">MSQGCSGLPVKLGQQAILCGMISMIC</sequence>
<name>A0A0E9R6E2_ANGAN</name>
<protein>
    <submittedName>
        <fullName evidence="1">Uncharacterized protein</fullName>
    </submittedName>
</protein>
<reference evidence="1" key="2">
    <citation type="journal article" date="2015" name="Fish Shellfish Immunol.">
        <title>Early steps in the European eel (Anguilla anguilla)-Vibrio vulnificus interaction in the gills: Role of the RtxA13 toxin.</title>
        <authorList>
            <person name="Callol A."/>
            <person name="Pajuelo D."/>
            <person name="Ebbesson L."/>
            <person name="Teles M."/>
            <person name="MacKenzie S."/>
            <person name="Amaro C."/>
        </authorList>
    </citation>
    <scope>NUCLEOTIDE SEQUENCE</scope>
</reference>